<sequence>MPARQLINVPAKGISYFTPKQSPPSGTALDPQPNGSEIPSLFQPLTIRGITFQNRIVLSPLCQYSVQDGHLTPWHMAHLGGILSRGPGLTFIEATAVVPEGRITPEDSGLWKDSQIEPLRKIAEFAHSQGQKIAIQLGHAGRKASTLAPWLSMGDAATEEQNGWPEEVKGPSNIPFNSRYPRPKEITIDEIKDLIAAFVAAAKRAIAAGIDVIEIHNAHGYLLHSFLSPVSNKRTDIYGGSFENRTRLTLEVVDALRATIPDTMPLFLRISASDCLEHDQTQPSWTIDQTVRLAKILAERGVDLIDISSAGLSPDQKIIPGPGYQAHFSKAVKEAVDGKILVSAVGSITSGKQAQDLLDEGAADVIICGRHFLKNPGLVWLWAEELGVAIETAAQIGWGFGKRGAKSQKTKL</sequence>
<dbReference type="GO" id="GO:0016629">
    <property type="term" value="F:12-oxophytodienoate reductase activity"/>
    <property type="evidence" value="ECO:0007669"/>
    <property type="project" value="UniProtKB-EC"/>
</dbReference>
<keyword evidence="5 7" id="KW-0560">Oxidoreductase</keyword>
<reference evidence="7 8" key="1">
    <citation type="submission" date="2024-02" db="EMBL/GenBank/DDBJ databases">
        <title>Discinaceae phylogenomics.</title>
        <authorList>
            <person name="Dirks A.C."/>
            <person name="James T.Y."/>
        </authorList>
    </citation>
    <scope>NUCLEOTIDE SEQUENCE [LARGE SCALE GENOMIC DNA]</scope>
    <source>
        <strain evidence="7 8">ACD0624</strain>
    </source>
</reference>
<protein>
    <submittedName>
        <fullName evidence="7">NADH-dependent flavin oxidoreductase</fullName>
        <ecNumber evidence="7">1.3.1.42</ecNumber>
    </submittedName>
</protein>
<dbReference type="Pfam" id="PF00724">
    <property type="entry name" value="Oxidored_FMN"/>
    <property type="match status" value="1"/>
</dbReference>
<keyword evidence="3" id="KW-0288">FMN</keyword>
<keyword evidence="8" id="KW-1185">Reference proteome</keyword>
<dbReference type="Proteomes" id="UP001447188">
    <property type="component" value="Unassembled WGS sequence"/>
</dbReference>
<keyword evidence="4" id="KW-0521">NADP</keyword>
<organism evidence="7 8">
    <name type="scientific">Discina gigas</name>
    <dbReference type="NCBI Taxonomy" id="1032678"/>
    <lineage>
        <taxon>Eukaryota</taxon>
        <taxon>Fungi</taxon>
        <taxon>Dikarya</taxon>
        <taxon>Ascomycota</taxon>
        <taxon>Pezizomycotina</taxon>
        <taxon>Pezizomycetes</taxon>
        <taxon>Pezizales</taxon>
        <taxon>Discinaceae</taxon>
        <taxon>Discina</taxon>
    </lineage>
</organism>
<dbReference type="InterPro" id="IPR001155">
    <property type="entry name" value="OxRdtase_FMN_N"/>
</dbReference>
<feature type="domain" description="NADH:flavin oxidoreductase/NADH oxidase N-terminal" evidence="6">
    <location>
        <begin position="40"/>
        <end position="379"/>
    </location>
</feature>
<dbReference type="CDD" id="cd02932">
    <property type="entry name" value="OYE_YqiM_FMN"/>
    <property type="match status" value="1"/>
</dbReference>
<evidence type="ECO:0000256" key="1">
    <source>
        <dbReference type="ARBA" id="ARBA00001917"/>
    </source>
</evidence>
<evidence type="ECO:0000256" key="4">
    <source>
        <dbReference type="ARBA" id="ARBA00022857"/>
    </source>
</evidence>
<dbReference type="EMBL" id="JBBBZM010000065">
    <property type="protein sequence ID" value="KAL0635663.1"/>
    <property type="molecule type" value="Genomic_DNA"/>
</dbReference>
<dbReference type="Gene3D" id="3.20.20.70">
    <property type="entry name" value="Aldolase class I"/>
    <property type="match status" value="1"/>
</dbReference>
<dbReference type="PANTHER" id="PTHR43303:SF4">
    <property type="entry name" value="NADPH DEHYDROGENASE C23G7.10C-RELATED"/>
    <property type="match status" value="1"/>
</dbReference>
<gene>
    <name evidence="7" type="primary">OYE32</name>
    <name evidence="7" type="ORF">Q9L58_005389</name>
</gene>
<dbReference type="SUPFAM" id="SSF51395">
    <property type="entry name" value="FMN-linked oxidoreductases"/>
    <property type="match status" value="1"/>
</dbReference>
<evidence type="ECO:0000256" key="2">
    <source>
        <dbReference type="ARBA" id="ARBA00022630"/>
    </source>
</evidence>
<evidence type="ECO:0000313" key="7">
    <source>
        <dbReference type="EMBL" id="KAL0635663.1"/>
    </source>
</evidence>
<evidence type="ECO:0000313" key="8">
    <source>
        <dbReference type="Proteomes" id="UP001447188"/>
    </source>
</evidence>
<evidence type="ECO:0000259" key="6">
    <source>
        <dbReference type="Pfam" id="PF00724"/>
    </source>
</evidence>
<dbReference type="InterPro" id="IPR044152">
    <property type="entry name" value="YqjM-like"/>
</dbReference>
<name>A0ABR3GIJ8_9PEZI</name>
<proteinExistence type="predicted"/>
<keyword evidence="2" id="KW-0285">Flavoprotein</keyword>
<evidence type="ECO:0000256" key="3">
    <source>
        <dbReference type="ARBA" id="ARBA00022643"/>
    </source>
</evidence>
<evidence type="ECO:0000256" key="5">
    <source>
        <dbReference type="ARBA" id="ARBA00023002"/>
    </source>
</evidence>
<comment type="cofactor">
    <cofactor evidence="1">
        <name>FMN</name>
        <dbReference type="ChEBI" id="CHEBI:58210"/>
    </cofactor>
</comment>
<comment type="caution">
    <text evidence="7">The sequence shown here is derived from an EMBL/GenBank/DDBJ whole genome shotgun (WGS) entry which is preliminary data.</text>
</comment>
<dbReference type="EC" id="1.3.1.42" evidence="7"/>
<accession>A0ABR3GIJ8</accession>
<dbReference type="InterPro" id="IPR013785">
    <property type="entry name" value="Aldolase_TIM"/>
</dbReference>
<dbReference type="PANTHER" id="PTHR43303">
    <property type="entry name" value="NADPH DEHYDROGENASE C23G7.10C-RELATED"/>
    <property type="match status" value="1"/>
</dbReference>